<evidence type="ECO:0000313" key="1">
    <source>
        <dbReference type="EMBL" id="QHT30064.1"/>
    </source>
</evidence>
<protein>
    <submittedName>
        <fullName evidence="1">Uncharacterized protein</fullName>
    </submittedName>
</protein>
<dbReference type="InterPro" id="IPR013783">
    <property type="entry name" value="Ig-like_fold"/>
</dbReference>
<name>A0A6C0ELK6_9ZZZZ</name>
<dbReference type="Gene3D" id="2.60.40.10">
    <property type="entry name" value="Immunoglobulins"/>
    <property type="match status" value="3"/>
</dbReference>
<organism evidence="1">
    <name type="scientific">viral metagenome</name>
    <dbReference type="NCBI Taxonomy" id="1070528"/>
    <lineage>
        <taxon>unclassified sequences</taxon>
        <taxon>metagenomes</taxon>
        <taxon>organismal metagenomes</taxon>
    </lineage>
</organism>
<reference evidence="1" key="1">
    <citation type="journal article" date="2020" name="Nature">
        <title>Giant virus diversity and host interactions through global metagenomics.</title>
        <authorList>
            <person name="Schulz F."/>
            <person name="Roux S."/>
            <person name="Paez-Espino D."/>
            <person name="Jungbluth S."/>
            <person name="Walsh D.A."/>
            <person name="Denef V.J."/>
            <person name="McMahon K.D."/>
            <person name="Konstantinidis K.T."/>
            <person name="Eloe-Fadrosh E.A."/>
            <person name="Kyrpides N.C."/>
            <person name="Woyke T."/>
        </authorList>
    </citation>
    <scope>NUCLEOTIDE SEQUENCE</scope>
    <source>
        <strain evidence="1">GVMAG-M-3300009068-25</strain>
    </source>
</reference>
<sequence length="1220" mass="127195">MSWSPSLPSGSIFYKYEPFSYTFTGGSNFTVSGSSLVTSFCTVTSSNVLFRSTSGFQTTGSFYGEPLTITSSLGAFPYTLFLNAGRFTTASSSVVLYQNESTAIPLTSSVSIASALVTPTLPPGLSFTGSATAWNIVGIPTLTSASSNYLFYGSNTSQTVSTYITLQVSGERFTLSPLTVGTSITVGTPITPITITNDHYPVTSTSVAFALSGVLPSGLSGVQNGRTYVFTGTPNASNLVSTSPSSISVTLLASTNGGSLTASVPIVFNYTSTVLFTSPSNNSFYPFYSNIAITPIPVAAETKFSNTSATISSYTASGLPAGLSLVGSNIQGTPTSLSSGSLVTLSATNSSGVSGTSQTTIKVNPVTVSVSTSVVTTQTYIVGQAITPVTFTVTSAAYTSISLSSWTTQLTNLPPGVTATTSGSTVTLSGVPILAAITSVIPLTLSVTSPDGTTGSASFQYAVNPDVFTFIPSVSSYIFAQNVPITPIQINISTQSGTPVLYYTSVNLPIGLYISATGLIQGTPLQSGSGYLSFNATNGYTTVSSPTTLLYTTTLDTMRVTAPNLSNVLVPGTSNNLPIPLTATTVSGISVAKLVSSNYLYGMTISLYSRGFPINLDSNGVPLTYSTTGTQTMYYSTITSNYDSNGIPITVDSTGRFNTVYSFGDPPAGWFQTISFGGTPPYTVYRYSNGTVITSYSSVSNVIDGTVGSCVSPSVVLPPLSTIKLIGSNIIGGETTTSTTQIVLEGTGTQTVTRYVVAGNPYSLYSSTDSVTYSLLSNYTSPNPPLDFQWNAASNVFLIADGTSNVYSNSTPVTVEPYQPTVSIVYGSDTNWYAIGSNRVYTSPDATTWTSNSFANSTVIPIAAGAVIRTLGTRLVIGSTATANNSCLQYFDMPLTASTLLNQATPSNILSTVSEIYSGSILIAAGVKGTSTLCYSSNGASWLPCSNDFTVAAYDVVAGPGLGWVSIGSNTTGNGIKYSSNGSNWLDVVGIPSFTSIGPIQWDGTSWVVFVNSTSVYRHDALTTTILDATSWTLTSTSFPTSIPPYLFPTPIYSPSTPPTPILVIGVTPTGPVFTSPTQISQAYQYVPITPIIFDAGPGVVFFLSTTLPNGLKWTTNIPNGTNYYQASISGQSVQTGTFSITVYAQSSAGISRKTISISVNQVFTSVDHATAAAYTAYTREKVIADAAVNARDNRVLPSSVGPFLLDRPKDVETVVICCD</sequence>
<dbReference type="EMBL" id="MN738889">
    <property type="protein sequence ID" value="QHT30064.1"/>
    <property type="molecule type" value="Genomic_DNA"/>
</dbReference>
<dbReference type="AlphaFoldDB" id="A0A6C0ELK6"/>
<proteinExistence type="predicted"/>
<accession>A0A6C0ELK6</accession>